<keyword evidence="3" id="KW-1185">Reference proteome</keyword>
<accession>A0AAN9QK76</accession>
<evidence type="ECO:0000313" key="2">
    <source>
        <dbReference type="EMBL" id="KAK7338477.1"/>
    </source>
</evidence>
<proteinExistence type="predicted"/>
<name>A0AAN9QK76_CANGL</name>
<reference evidence="2 3" key="1">
    <citation type="submission" date="2024-01" db="EMBL/GenBank/DDBJ databases">
        <title>The genomes of 5 underutilized Papilionoideae crops provide insights into root nodulation and disease resistanc.</title>
        <authorList>
            <person name="Jiang F."/>
        </authorList>
    </citation>
    <scope>NUCLEOTIDE SEQUENCE [LARGE SCALE GENOMIC DNA]</scope>
    <source>
        <strain evidence="2">LVBAO_FW01</strain>
        <tissue evidence="2">Leaves</tissue>
    </source>
</reference>
<protein>
    <submittedName>
        <fullName evidence="2">Uncharacterized protein</fullName>
    </submittedName>
</protein>
<dbReference type="AlphaFoldDB" id="A0AAN9QK76"/>
<dbReference type="EMBL" id="JAYMYQ010000004">
    <property type="protein sequence ID" value="KAK7338477.1"/>
    <property type="molecule type" value="Genomic_DNA"/>
</dbReference>
<comment type="caution">
    <text evidence="2">The sequence shown here is derived from an EMBL/GenBank/DDBJ whole genome shotgun (WGS) entry which is preliminary data.</text>
</comment>
<dbReference type="Proteomes" id="UP001367508">
    <property type="component" value="Unassembled WGS sequence"/>
</dbReference>
<evidence type="ECO:0000256" key="1">
    <source>
        <dbReference type="SAM" id="MobiDB-lite"/>
    </source>
</evidence>
<sequence length="101" mass="11640">MHPDLGGVRASTSFCHNEKVFFTGELEFSPRSRKSPQEKFLSFNKAQSEENSRRLPKLFPSPPDFGSQKHPRRILGGTLRSLIQKKPLEIPTRSFFLSLYF</sequence>
<evidence type="ECO:0000313" key="3">
    <source>
        <dbReference type="Proteomes" id="UP001367508"/>
    </source>
</evidence>
<gene>
    <name evidence="2" type="ORF">VNO77_19088</name>
</gene>
<feature type="region of interest" description="Disordered" evidence="1">
    <location>
        <begin position="29"/>
        <end position="71"/>
    </location>
</feature>
<organism evidence="2 3">
    <name type="scientific">Canavalia gladiata</name>
    <name type="common">Sword bean</name>
    <name type="synonym">Dolichos gladiatus</name>
    <dbReference type="NCBI Taxonomy" id="3824"/>
    <lineage>
        <taxon>Eukaryota</taxon>
        <taxon>Viridiplantae</taxon>
        <taxon>Streptophyta</taxon>
        <taxon>Embryophyta</taxon>
        <taxon>Tracheophyta</taxon>
        <taxon>Spermatophyta</taxon>
        <taxon>Magnoliopsida</taxon>
        <taxon>eudicotyledons</taxon>
        <taxon>Gunneridae</taxon>
        <taxon>Pentapetalae</taxon>
        <taxon>rosids</taxon>
        <taxon>fabids</taxon>
        <taxon>Fabales</taxon>
        <taxon>Fabaceae</taxon>
        <taxon>Papilionoideae</taxon>
        <taxon>50 kb inversion clade</taxon>
        <taxon>NPAAA clade</taxon>
        <taxon>indigoferoid/millettioid clade</taxon>
        <taxon>Phaseoleae</taxon>
        <taxon>Canavalia</taxon>
    </lineage>
</organism>